<dbReference type="InterPro" id="IPR038637">
    <property type="entry name" value="NPCBM_sf"/>
</dbReference>
<dbReference type="OrthoDB" id="9780101at2"/>
<dbReference type="PATRIC" id="fig|1330534.3.peg.1962"/>
<dbReference type="Proteomes" id="UP000016860">
    <property type="component" value="Unassembled WGS sequence"/>
</dbReference>
<dbReference type="EMBL" id="ATAY01000031">
    <property type="protein sequence ID" value="EPR12042.1"/>
    <property type="molecule type" value="Genomic_DNA"/>
</dbReference>
<dbReference type="AlphaFoldDB" id="U4R2V8"/>
<dbReference type="RefSeq" id="WP_020815498.1">
    <property type="nucleotide sequence ID" value="NZ_ATAY01000031.1"/>
</dbReference>
<organism evidence="1 2">
    <name type="scientific">Ruminiclostridium papyrosolvens C7</name>
    <dbReference type="NCBI Taxonomy" id="1330534"/>
    <lineage>
        <taxon>Bacteria</taxon>
        <taxon>Bacillati</taxon>
        <taxon>Bacillota</taxon>
        <taxon>Clostridia</taxon>
        <taxon>Eubacteriales</taxon>
        <taxon>Oscillospiraceae</taxon>
        <taxon>Ruminiclostridium</taxon>
    </lineage>
</organism>
<dbReference type="InterPro" id="IPR008979">
    <property type="entry name" value="Galactose-bd-like_sf"/>
</dbReference>
<comment type="caution">
    <text evidence="1">The sequence shown here is derived from an EMBL/GenBank/DDBJ whole genome shotgun (WGS) entry which is preliminary data.</text>
</comment>
<dbReference type="SUPFAM" id="SSF49785">
    <property type="entry name" value="Galactose-binding domain-like"/>
    <property type="match status" value="1"/>
</dbReference>
<dbReference type="SUPFAM" id="SSF55383">
    <property type="entry name" value="Copper amine oxidase, domain N"/>
    <property type="match status" value="1"/>
</dbReference>
<evidence type="ECO:0000313" key="2">
    <source>
        <dbReference type="Proteomes" id="UP000016860"/>
    </source>
</evidence>
<reference evidence="1 2" key="1">
    <citation type="journal article" date="2013" name="Genome Announc.">
        <title>Draft Genome Sequence of the Cellulolytic Bacterium Clostridium papyrosolvens C7 (ATCC 700395).</title>
        <authorList>
            <person name="Zepeda V."/>
            <person name="Dassa B."/>
            <person name="Borovok I."/>
            <person name="Lamed R."/>
            <person name="Bayer E.A."/>
            <person name="Cate J.H."/>
        </authorList>
    </citation>
    <scope>NUCLEOTIDE SEQUENCE [LARGE SCALE GENOMIC DNA]</scope>
    <source>
        <strain evidence="1 2">C7</strain>
    </source>
</reference>
<dbReference type="STRING" id="1330534.L323_09825"/>
<dbReference type="Gene3D" id="2.60.120.1060">
    <property type="entry name" value="NPCBM/NEW2 domain"/>
    <property type="match status" value="1"/>
</dbReference>
<proteinExistence type="predicted"/>
<evidence type="ECO:0000313" key="1">
    <source>
        <dbReference type="EMBL" id="EPR12042.1"/>
    </source>
</evidence>
<accession>U4R2V8</accession>
<sequence>MKKRMLVQILAGIVIVSSIPLMTSGASTKRKIDVIYQGIKVVVDNVEKKISPEPFIYNGEVYVPAKAIAGTLNKKYTFKNNKVYISNTGSAVKEYREIDLAKKPYISADSGELIKVETIGGKVPSTNIYYNPIEQDGTYTLVYALNGLAKSLSCNVGHLSQWGSDTPEMQFSFYDENDKLLYSTGIMKKGMDLFPVNFNVIGALQIKIKITVSGSDSIYGSYPGLKDLKILTTDY</sequence>
<protein>
    <recommendedName>
        <fullName evidence="3">Glycosyl hydrolase family 98 putative carbohydrate-binding module domain-containing protein</fullName>
    </recommendedName>
</protein>
<gene>
    <name evidence="1" type="ORF">L323_09825</name>
</gene>
<evidence type="ECO:0008006" key="3">
    <source>
        <dbReference type="Google" id="ProtNLM"/>
    </source>
</evidence>
<dbReference type="InterPro" id="IPR036582">
    <property type="entry name" value="Mao_N_sf"/>
</dbReference>
<name>U4R2V8_9FIRM</name>